<dbReference type="InterPro" id="IPR007111">
    <property type="entry name" value="NACHT_NTPase"/>
</dbReference>
<proteinExistence type="predicted"/>
<dbReference type="STRING" id="446470.Snas_1642"/>
<dbReference type="InterPro" id="IPR027417">
    <property type="entry name" value="P-loop_NTPase"/>
</dbReference>
<accession>D3PX82</accession>
<sequence>MGLLLLTGISSGAIILTRADVHPLWIIPATLALLGLGRIIVSRIRRRYYLRQLTGYANRVPLAGAAGLRLTDVYIDIGVKPADGPQAAERPFVGTDRHADRRTPLLSALRRRHRGPIVILGEPGSGKTTVLHRSAVELAKLRRGKRRIPVLIELGTHAARLAGDNAPNLAQLAAESGWLRHSPARWFARQLSAGRCVVMLDGLDETASQSQRRAVADWIAREHKRHSRNTFLVTTRPNGLTPDPLPHSRYWQLRHLTDSQIAAFLHDWCEAVESRKSGHTRQWVRDGGAAEAGVLLSRLRSQPAMHDLCAHPLPLTLIALVHRHCGMLPHDRAALYTDAVNLLVRTNAELVHALARQGMATRSRHLDATDVHAVDPEADAGALLDAGTRSGWLVRTAAGGFAFTHLSLQQFLAGRDLPEAEILSRTDDPWWRDAILLWAARANVTRVIDTCLRSGSIAALALAFDAAEAAGELEPETLAELRELLTLATKTPDENRMVGAVKVSRELSDMAPLFGGGRLAVRPVSNSLYSSFLEAEFPAGRPPPDASEQSAAVGIWPSEATRFLGWINGLPRADDTRFRLPTESELLAPQCRPRIEGRSVWVAGGAEPRLAHFGDTRDPYTVDRNWWQRVAWEDRRRVTLSLYLLAMVLGNKARQLSRDMAGEMNLDRARAFELPRELKKDTALADCRRYLKHTSLTPADTEAEARPHLDHVIDLLAELSAKALDFRGDRDASERANLPFTYLDRLTGDQRHLLSSAVTTLWFSSPTPPVKVKYGATLSLFDEYLARGIIDAGERRARTVPPERLLTALGEANHLLAPDTGDSVWLDLAATTLARVTDRLSNSLSHNTSYTVDDVSCARIAVTAVAAVVTAHPSPGPILEELSTVLAGLTVLEDRASGVLVPNEVLLLARS</sequence>
<dbReference type="EMBL" id="CP001778">
    <property type="protein sequence ID" value="ADD41345.1"/>
    <property type="molecule type" value="Genomic_DNA"/>
</dbReference>
<dbReference type="KEGG" id="sna:Snas_1642"/>
<evidence type="ECO:0000259" key="1">
    <source>
        <dbReference type="PROSITE" id="PS50837"/>
    </source>
</evidence>
<evidence type="ECO:0000313" key="3">
    <source>
        <dbReference type="Proteomes" id="UP000000844"/>
    </source>
</evidence>
<dbReference type="Gene3D" id="3.40.50.300">
    <property type="entry name" value="P-loop containing nucleotide triphosphate hydrolases"/>
    <property type="match status" value="1"/>
</dbReference>
<name>D3PX82_STANL</name>
<dbReference type="eggNOG" id="COG5635">
    <property type="taxonomic scope" value="Bacteria"/>
</dbReference>
<dbReference type="SUPFAM" id="SSF52540">
    <property type="entry name" value="P-loop containing nucleoside triphosphate hydrolases"/>
    <property type="match status" value="1"/>
</dbReference>
<dbReference type="CDD" id="cd00009">
    <property type="entry name" value="AAA"/>
    <property type="match status" value="1"/>
</dbReference>
<organism evidence="2 3">
    <name type="scientific">Stackebrandtia nassauensis (strain DSM 44728 / CIP 108903 / NRRL B-16338 / NBRC 102104 / LLR-40K-21)</name>
    <dbReference type="NCBI Taxonomy" id="446470"/>
    <lineage>
        <taxon>Bacteria</taxon>
        <taxon>Bacillati</taxon>
        <taxon>Actinomycetota</taxon>
        <taxon>Actinomycetes</taxon>
        <taxon>Glycomycetales</taxon>
        <taxon>Glycomycetaceae</taxon>
        <taxon>Stackebrandtia</taxon>
    </lineage>
</organism>
<reference evidence="2 3" key="1">
    <citation type="journal article" date="2009" name="Stand. Genomic Sci.">
        <title>Complete genome sequence of Stackebrandtia nassauensis type strain (LLR-40K-21).</title>
        <authorList>
            <person name="Munk C."/>
            <person name="Lapidus A."/>
            <person name="Copeland A."/>
            <person name="Jando M."/>
            <person name="Mayilraj S."/>
            <person name="Glavina Del Rio T."/>
            <person name="Nolan M."/>
            <person name="Chen F."/>
            <person name="Lucas S."/>
            <person name="Tice H."/>
            <person name="Cheng J.F."/>
            <person name="Han C."/>
            <person name="Detter J.C."/>
            <person name="Bruce D."/>
            <person name="Goodwin L."/>
            <person name="Chain P."/>
            <person name="Pitluck S."/>
            <person name="Goker M."/>
            <person name="Ovchinikova G."/>
            <person name="Pati A."/>
            <person name="Ivanova N."/>
            <person name="Mavromatis K."/>
            <person name="Chen A."/>
            <person name="Palaniappan K."/>
            <person name="Land M."/>
            <person name="Hauser L."/>
            <person name="Chang Y.J."/>
            <person name="Jeffries C.D."/>
            <person name="Bristow J."/>
            <person name="Eisen J.A."/>
            <person name="Markowitz V."/>
            <person name="Hugenholtz P."/>
            <person name="Kyrpides N.C."/>
            <person name="Klenk H.P."/>
        </authorList>
    </citation>
    <scope>NUCLEOTIDE SEQUENCE [LARGE SCALE GENOMIC DNA]</scope>
    <source>
        <strain evidence="3">DSM 44728 / CIP 108903 / NRRL B-16338 / NBRC 102104 / LLR-40K-21</strain>
    </source>
</reference>
<dbReference type="RefSeq" id="WP_013016916.1">
    <property type="nucleotide sequence ID" value="NC_013947.1"/>
</dbReference>
<dbReference type="Proteomes" id="UP000000844">
    <property type="component" value="Chromosome"/>
</dbReference>
<gene>
    <name evidence="2" type="ordered locus">Snas_1642</name>
</gene>
<protein>
    <submittedName>
        <fullName evidence="2">Putative signal transduction protein with Nacht domain</fullName>
    </submittedName>
</protein>
<dbReference type="HOGENOM" id="CLU_300313_0_0_11"/>
<dbReference type="Pfam" id="PF05729">
    <property type="entry name" value="NACHT"/>
    <property type="match status" value="1"/>
</dbReference>
<feature type="domain" description="NACHT" evidence="1">
    <location>
        <begin position="115"/>
        <end position="239"/>
    </location>
</feature>
<dbReference type="AlphaFoldDB" id="D3PX82"/>
<evidence type="ECO:0000313" key="2">
    <source>
        <dbReference type="EMBL" id="ADD41345.1"/>
    </source>
</evidence>
<dbReference type="PROSITE" id="PS50837">
    <property type="entry name" value="NACHT"/>
    <property type="match status" value="1"/>
</dbReference>
<keyword evidence="3" id="KW-1185">Reference proteome</keyword>